<dbReference type="Gene3D" id="1.10.720.30">
    <property type="entry name" value="SAP domain"/>
    <property type="match status" value="1"/>
</dbReference>
<dbReference type="EMBL" id="VSWD01000002">
    <property type="protein sequence ID" value="KAK3107721.1"/>
    <property type="molecule type" value="Genomic_DNA"/>
</dbReference>
<keyword evidence="1" id="KW-0862">Zinc</keyword>
<dbReference type="Pfam" id="PF02037">
    <property type="entry name" value="SAP"/>
    <property type="match status" value="1"/>
</dbReference>
<gene>
    <name evidence="4" type="ORF">FSP39_020797</name>
</gene>
<dbReference type="SMART" id="SM00513">
    <property type="entry name" value="SAP"/>
    <property type="match status" value="1"/>
</dbReference>
<dbReference type="GO" id="GO:0008270">
    <property type="term" value="F:zinc ion binding"/>
    <property type="evidence" value="ECO:0007669"/>
    <property type="project" value="UniProtKB-KW"/>
</dbReference>
<dbReference type="InterPro" id="IPR007527">
    <property type="entry name" value="Znf_SWIM"/>
</dbReference>
<dbReference type="InterPro" id="IPR003034">
    <property type="entry name" value="SAP_dom"/>
</dbReference>
<accession>A0AA88YUD4</accession>
<evidence type="ECO:0000259" key="2">
    <source>
        <dbReference type="PROSITE" id="PS50800"/>
    </source>
</evidence>
<evidence type="ECO:0000259" key="3">
    <source>
        <dbReference type="PROSITE" id="PS50966"/>
    </source>
</evidence>
<organism evidence="4 5">
    <name type="scientific">Pinctada imbricata</name>
    <name type="common">Atlantic pearl-oyster</name>
    <name type="synonym">Pinctada martensii</name>
    <dbReference type="NCBI Taxonomy" id="66713"/>
    <lineage>
        <taxon>Eukaryota</taxon>
        <taxon>Metazoa</taxon>
        <taxon>Spiralia</taxon>
        <taxon>Lophotrochozoa</taxon>
        <taxon>Mollusca</taxon>
        <taxon>Bivalvia</taxon>
        <taxon>Autobranchia</taxon>
        <taxon>Pteriomorphia</taxon>
        <taxon>Pterioida</taxon>
        <taxon>Pterioidea</taxon>
        <taxon>Pteriidae</taxon>
        <taxon>Pinctada</taxon>
    </lineage>
</organism>
<dbReference type="AlphaFoldDB" id="A0AA88YUD4"/>
<feature type="domain" description="SAP" evidence="2">
    <location>
        <begin position="10"/>
        <end position="44"/>
    </location>
</feature>
<reference evidence="4" key="1">
    <citation type="submission" date="2019-08" db="EMBL/GenBank/DDBJ databases">
        <title>The improved chromosome-level genome for the pearl oyster Pinctada fucata martensii using PacBio sequencing and Hi-C.</title>
        <authorList>
            <person name="Zheng Z."/>
        </authorList>
    </citation>
    <scope>NUCLEOTIDE SEQUENCE</scope>
    <source>
        <strain evidence="4">ZZ-2019</strain>
        <tissue evidence="4">Adductor muscle</tissue>
    </source>
</reference>
<evidence type="ECO:0000313" key="5">
    <source>
        <dbReference type="Proteomes" id="UP001186944"/>
    </source>
</evidence>
<dbReference type="SUPFAM" id="SSF68906">
    <property type="entry name" value="SAP domain"/>
    <property type="match status" value="1"/>
</dbReference>
<evidence type="ECO:0000313" key="4">
    <source>
        <dbReference type="EMBL" id="KAK3107721.1"/>
    </source>
</evidence>
<protein>
    <recommendedName>
        <fullName evidence="6">SWIM-type domain-containing protein</fullName>
    </recommendedName>
</protein>
<evidence type="ECO:0008006" key="6">
    <source>
        <dbReference type="Google" id="ProtNLM"/>
    </source>
</evidence>
<keyword evidence="5" id="KW-1185">Reference proteome</keyword>
<dbReference type="InterPro" id="IPR036361">
    <property type="entry name" value="SAP_dom_sf"/>
</dbReference>
<sequence>MQKRMEESKYGSYTIPQLKEELRKRNARLTGRKRELVERLIVYDRNSNFGKQEITEPEYSMSLPKSETYFDVNSDSHFSGLNMETLNTYLEHFDKKFDSHVSQLYNEKFLRYDRISQQSDKTFIKASCRAETRKGVSYTVDIELGQRCSIIEPQCECAAGMGPHAHCKHVCCALYGAVMYQSKRDIKTEETCTQQLQNFHKCKKKNTGSPLKLNNLDLAGADEFTNRNFDPRPERFRNSKGYLDHFRNECLNFPGASKMPIYQIFDPSKTVI</sequence>
<name>A0AA88YUD4_PINIB</name>
<keyword evidence="1" id="KW-0479">Metal-binding</keyword>
<dbReference type="Proteomes" id="UP001186944">
    <property type="component" value="Unassembled WGS sequence"/>
</dbReference>
<dbReference type="PROSITE" id="PS50966">
    <property type="entry name" value="ZF_SWIM"/>
    <property type="match status" value="1"/>
</dbReference>
<dbReference type="PROSITE" id="PS50800">
    <property type="entry name" value="SAP"/>
    <property type="match status" value="1"/>
</dbReference>
<keyword evidence="1" id="KW-0863">Zinc-finger</keyword>
<feature type="domain" description="SWIM-type" evidence="3">
    <location>
        <begin position="138"/>
        <end position="178"/>
    </location>
</feature>
<comment type="caution">
    <text evidence="4">The sequence shown here is derived from an EMBL/GenBank/DDBJ whole genome shotgun (WGS) entry which is preliminary data.</text>
</comment>
<proteinExistence type="predicted"/>
<evidence type="ECO:0000256" key="1">
    <source>
        <dbReference type="PROSITE-ProRule" id="PRU00325"/>
    </source>
</evidence>